<dbReference type="PROSITE" id="PS51892">
    <property type="entry name" value="SUBTILASE"/>
    <property type="match status" value="1"/>
</dbReference>
<gene>
    <name evidence="9" type="ORF">SAMN04488124_2822</name>
</gene>
<proteinExistence type="inferred from homology"/>
<evidence type="ECO:0000256" key="5">
    <source>
        <dbReference type="PROSITE-ProRule" id="PRU01240"/>
    </source>
</evidence>
<evidence type="ECO:0000256" key="2">
    <source>
        <dbReference type="ARBA" id="ARBA00022670"/>
    </source>
</evidence>
<dbReference type="PRINTS" id="PR00723">
    <property type="entry name" value="SUBTILISIN"/>
</dbReference>
<dbReference type="STRING" id="555875.SAMN04488124_2822"/>
<evidence type="ECO:0000313" key="10">
    <source>
        <dbReference type="Proteomes" id="UP000243250"/>
    </source>
</evidence>
<name>A0A1I6I4R8_9EURY</name>
<dbReference type="EMBL" id="FOYS01000004">
    <property type="protein sequence ID" value="SFR61725.1"/>
    <property type="molecule type" value="Genomic_DNA"/>
</dbReference>
<dbReference type="InterPro" id="IPR023827">
    <property type="entry name" value="Peptidase_S8_Asp-AS"/>
</dbReference>
<dbReference type="InterPro" id="IPR015500">
    <property type="entry name" value="Peptidase_S8_subtilisin-rel"/>
</dbReference>
<reference evidence="10" key="1">
    <citation type="submission" date="2016-10" db="EMBL/GenBank/DDBJ databases">
        <authorList>
            <person name="Varghese N."/>
            <person name="Submissions S."/>
        </authorList>
    </citation>
    <scope>NUCLEOTIDE SEQUENCE [LARGE SCALE GENOMIC DNA]</scope>
    <source>
        <strain evidence="10">CGMCC 1.8711</strain>
    </source>
</reference>
<dbReference type="InterPro" id="IPR000209">
    <property type="entry name" value="Peptidase_S8/S53_dom"/>
</dbReference>
<dbReference type="SUPFAM" id="SSF52743">
    <property type="entry name" value="Subtilisin-like"/>
    <property type="match status" value="1"/>
</dbReference>
<evidence type="ECO:0000256" key="6">
    <source>
        <dbReference type="RuleBase" id="RU003355"/>
    </source>
</evidence>
<feature type="domain" description="Peptidase S8/S53" evidence="8">
    <location>
        <begin position="414"/>
        <end position="693"/>
    </location>
</feature>
<evidence type="ECO:0000256" key="3">
    <source>
        <dbReference type="ARBA" id="ARBA00022801"/>
    </source>
</evidence>
<keyword evidence="3 5" id="KW-0378">Hydrolase</keyword>
<dbReference type="InterPro" id="IPR050131">
    <property type="entry name" value="Peptidase_S8_subtilisin-like"/>
</dbReference>
<dbReference type="GO" id="GO:0006508">
    <property type="term" value="P:proteolysis"/>
    <property type="evidence" value="ECO:0007669"/>
    <property type="project" value="UniProtKB-KW"/>
</dbReference>
<evidence type="ECO:0000256" key="1">
    <source>
        <dbReference type="ARBA" id="ARBA00011073"/>
    </source>
</evidence>
<protein>
    <submittedName>
        <fullName evidence="9">Serine protease, subtilisin family</fullName>
    </submittedName>
</protein>
<feature type="region of interest" description="Disordered" evidence="7">
    <location>
        <begin position="47"/>
        <end position="120"/>
    </location>
</feature>
<evidence type="ECO:0000313" key="9">
    <source>
        <dbReference type="EMBL" id="SFR61725.1"/>
    </source>
</evidence>
<dbReference type="InterPro" id="IPR023828">
    <property type="entry name" value="Peptidase_S8_Ser-AS"/>
</dbReference>
<organism evidence="9 10">
    <name type="scientific">Halogeometricum limi</name>
    <dbReference type="NCBI Taxonomy" id="555875"/>
    <lineage>
        <taxon>Archaea</taxon>
        <taxon>Methanobacteriati</taxon>
        <taxon>Methanobacteriota</taxon>
        <taxon>Stenosarchaea group</taxon>
        <taxon>Halobacteria</taxon>
        <taxon>Halobacteriales</taxon>
        <taxon>Haloferacaceae</taxon>
        <taxon>Halogeometricum</taxon>
    </lineage>
</organism>
<dbReference type="Proteomes" id="UP000243250">
    <property type="component" value="Unassembled WGS sequence"/>
</dbReference>
<feature type="active site" description="Charge relay system" evidence="5">
    <location>
        <position position="472"/>
    </location>
</feature>
<keyword evidence="4 5" id="KW-0720">Serine protease</keyword>
<dbReference type="PROSITE" id="PS00136">
    <property type="entry name" value="SUBTILASE_ASP"/>
    <property type="match status" value="1"/>
</dbReference>
<dbReference type="InterPro" id="IPR036852">
    <property type="entry name" value="Peptidase_S8/S53_dom_sf"/>
</dbReference>
<dbReference type="OrthoDB" id="341609at2157"/>
<feature type="compositionally biased region" description="Low complexity" evidence="7">
    <location>
        <begin position="81"/>
        <end position="99"/>
    </location>
</feature>
<dbReference type="PANTHER" id="PTHR43806">
    <property type="entry name" value="PEPTIDASE S8"/>
    <property type="match status" value="1"/>
</dbReference>
<dbReference type="Gene3D" id="3.40.50.200">
    <property type="entry name" value="Peptidase S8/S53 domain"/>
    <property type="match status" value="1"/>
</dbReference>
<comment type="similarity">
    <text evidence="1 5 6">Belongs to the peptidase S8 family.</text>
</comment>
<keyword evidence="2 5" id="KW-0645">Protease</keyword>
<dbReference type="RefSeq" id="WP_175501545.1">
    <property type="nucleotide sequence ID" value="NZ_FOYS01000004.1"/>
</dbReference>
<dbReference type="AlphaFoldDB" id="A0A1I6I4R8"/>
<dbReference type="PANTHER" id="PTHR43806:SF11">
    <property type="entry name" value="CEREVISIN-RELATED"/>
    <property type="match status" value="1"/>
</dbReference>
<sequence length="968" mass="98861">MWSRGAVLVVTVLLVVAGVAPATSVGTAGISQMASETAVSVPVGVERAGGAEEPNTPRDAESNDTGSGDSTAEPAADDGRPTPTTANAETTADGGTTADDGTDDDPRGARTVGPDDAGGVSLELLADTDWLRTDFGRAESFAVSLPENASASMLVQFYRPESLLPVGVVVVEPGETVVLPVTASGASTVGVSNTTALPQTELESLPPEDTFYSFGWDETIGNDAGSGYNLPDGRYYFPASVDGSVRPVNPPASVSNSGLSSLAVGTATDDADSAPETQFLLVLPSAENLPEDDDAVVDALLAHANATQEPLVAAVDARPGVRVVQRFWLTNAVLVKVDEDVMTTSSLRDYPGVSAVVANQRVFTVQSAVGAPLSATEQVETSAAATTSATDPRATYGVRQVNAPAAWERYGTTGEGVTVAVLDSGIEPSHRDIDLHTTDATDATYPGGWAKFDGYGRQVVGAVPADSSSFSHGTHASGTVAGGDEGGVHIGVAPGVRLLHGQVTDGEAGTVSQVVAGIQWAVERDADVASVSIGAPFRVPPYVDAVRNAERAGTLVVAASGNDGPGVTSSPANVYDAVSVGATGPNEELLPFSSSGVVTREEWELALPPDDWPESYAVPTVVAPGGAVLSASAQGGYASLSGTSMSTPHVAGVAALVVAGAGREVTSEEVRAALVASARRPADLTPAEEVAYGAGVVDAVAAIEAIRAMDDDTGRVLDWNEVQSSSLAESETHRYSLATDGRSTRVVVARPDAGDGPFAVALLDERGRPSGLFDAGGESRRSVELAPGEAVTLRTVAAGTYTLAVSSSGGAGPYTAAHSVSPPLAGDPADTASQFDAALLGRGTELPGRLTAFDWADWYLYLGTGATERFVLSRPAEGGGDVTMELMRQPAGFVAETSVVVPPGSARVVEYDSAFGAAYVRVTSENSSREAGAYLLSYLDETELVAVPTGSRRGRIGTPPANASGYLR</sequence>
<dbReference type="Pfam" id="PF00082">
    <property type="entry name" value="Peptidase_S8"/>
    <property type="match status" value="1"/>
</dbReference>
<accession>A0A1I6I4R8</accession>
<dbReference type="GO" id="GO:0004252">
    <property type="term" value="F:serine-type endopeptidase activity"/>
    <property type="evidence" value="ECO:0007669"/>
    <property type="project" value="UniProtKB-UniRule"/>
</dbReference>
<evidence type="ECO:0000256" key="4">
    <source>
        <dbReference type="ARBA" id="ARBA00022825"/>
    </source>
</evidence>
<keyword evidence="10" id="KW-1185">Reference proteome</keyword>
<dbReference type="PROSITE" id="PS00138">
    <property type="entry name" value="SUBTILASE_SER"/>
    <property type="match status" value="1"/>
</dbReference>
<evidence type="ECO:0000256" key="7">
    <source>
        <dbReference type="SAM" id="MobiDB-lite"/>
    </source>
</evidence>
<feature type="active site" description="Charge relay system" evidence="5">
    <location>
        <position position="644"/>
    </location>
</feature>
<feature type="active site" description="Charge relay system" evidence="5">
    <location>
        <position position="423"/>
    </location>
</feature>
<evidence type="ECO:0000259" key="8">
    <source>
        <dbReference type="Pfam" id="PF00082"/>
    </source>
</evidence>